<dbReference type="Proteomes" id="UP000314294">
    <property type="component" value="Unassembled WGS sequence"/>
</dbReference>
<reference evidence="1 2" key="1">
    <citation type="submission" date="2019-03" db="EMBL/GenBank/DDBJ databases">
        <title>First draft genome of Liparis tanakae, snailfish: a comprehensive survey of snailfish specific genes.</title>
        <authorList>
            <person name="Kim W."/>
            <person name="Song I."/>
            <person name="Jeong J.-H."/>
            <person name="Kim D."/>
            <person name="Kim S."/>
            <person name="Ryu S."/>
            <person name="Song J.Y."/>
            <person name="Lee S.K."/>
        </authorList>
    </citation>
    <scope>NUCLEOTIDE SEQUENCE [LARGE SCALE GENOMIC DNA]</scope>
    <source>
        <tissue evidence="1">Muscle</tissue>
    </source>
</reference>
<dbReference type="AlphaFoldDB" id="A0A4Z2IFR8"/>
<keyword evidence="2" id="KW-1185">Reference proteome</keyword>
<sequence>MSICAAVNTERLQPHSWLGQHTGVSVRAGAKQTTPINLAPLDAPQREVTQATSCVSKVLCRFLALLPTRQIKLDASLEEQNDQCQIKEGSDLKDEPAGFPVSPVNAQDSGALRCSSSEPDSSILDEFYLSTVNHLGKASVFPSVGCNTCGRV</sequence>
<evidence type="ECO:0000313" key="2">
    <source>
        <dbReference type="Proteomes" id="UP000314294"/>
    </source>
</evidence>
<dbReference type="EMBL" id="SRLO01000089">
    <property type="protein sequence ID" value="TNN76816.1"/>
    <property type="molecule type" value="Genomic_DNA"/>
</dbReference>
<protein>
    <submittedName>
        <fullName evidence="1">Uncharacterized protein</fullName>
    </submittedName>
</protein>
<proteinExistence type="predicted"/>
<evidence type="ECO:0000313" key="1">
    <source>
        <dbReference type="EMBL" id="TNN76816.1"/>
    </source>
</evidence>
<name>A0A4Z2IFR8_9TELE</name>
<organism evidence="1 2">
    <name type="scientific">Liparis tanakae</name>
    <name type="common">Tanaka's snailfish</name>
    <dbReference type="NCBI Taxonomy" id="230148"/>
    <lineage>
        <taxon>Eukaryota</taxon>
        <taxon>Metazoa</taxon>
        <taxon>Chordata</taxon>
        <taxon>Craniata</taxon>
        <taxon>Vertebrata</taxon>
        <taxon>Euteleostomi</taxon>
        <taxon>Actinopterygii</taxon>
        <taxon>Neopterygii</taxon>
        <taxon>Teleostei</taxon>
        <taxon>Neoteleostei</taxon>
        <taxon>Acanthomorphata</taxon>
        <taxon>Eupercaria</taxon>
        <taxon>Perciformes</taxon>
        <taxon>Cottioidei</taxon>
        <taxon>Cottales</taxon>
        <taxon>Liparidae</taxon>
        <taxon>Liparis</taxon>
    </lineage>
</organism>
<gene>
    <name evidence="1" type="ORF">EYF80_012869</name>
</gene>
<accession>A0A4Z2IFR8</accession>
<comment type="caution">
    <text evidence="1">The sequence shown here is derived from an EMBL/GenBank/DDBJ whole genome shotgun (WGS) entry which is preliminary data.</text>
</comment>